<keyword evidence="2" id="KW-0472">Membrane</keyword>
<protein>
    <submittedName>
        <fullName evidence="3">Uncharacterized protein</fullName>
    </submittedName>
</protein>
<feature type="region of interest" description="Disordered" evidence="1">
    <location>
        <begin position="1"/>
        <end position="31"/>
    </location>
</feature>
<feature type="transmembrane region" description="Helical" evidence="2">
    <location>
        <begin position="82"/>
        <end position="109"/>
    </location>
</feature>
<dbReference type="EMBL" id="RXNS01000018">
    <property type="protein sequence ID" value="RTQ99928.1"/>
    <property type="molecule type" value="Genomic_DNA"/>
</dbReference>
<reference evidence="3 4" key="1">
    <citation type="submission" date="2018-12" db="EMBL/GenBank/DDBJ databases">
        <authorList>
            <person name="Yu L."/>
        </authorList>
    </citation>
    <scope>NUCLEOTIDE SEQUENCE [LARGE SCALE GENOMIC DNA]</scope>
    <source>
        <strain evidence="3 4">11S</strain>
    </source>
</reference>
<accession>A0A431UZV1</accession>
<gene>
    <name evidence="3" type="ORF">EKG36_17030</name>
</gene>
<keyword evidence="2" id="KW-0812">Transmembrane</keyword>
<sequence>MMVKENQPPRPDMATPHRAGDSESFAGGKVSYLSPGPLPTGAAPVDFNQAIGEVNDVYLDLGGSLPTPFTWQLALGGPFTSFLIVAFLFPFFGAAVFFVVSNDVGFFFVGWNGLFQRMFGLGVGGECLR</sequence>
<evidence type="ECO:0000256" key="2">
    <source>
        <dbReference type="SAM" id="Phobius"/>
    </source>
</evidence>
<organism evidence="3 4">
    <name type="scientific">Halomonas nitroreducens</name>
    <dbReference type="NCBI Taxonomy" id="447425"/>
    <lineage>
        <taxon>Bacteria</taxon>
        <taxon>Pseudomonadati</taxon>
        <taxon>Pseudomonadota</taxon>
        <taxon>Gammaproteobacteria</taxon>
        <taxon>Oceanospirillales</taxon>
        <taxon>Halomonadaceae</taxon>
        <taxon>Halomonas</taxon>
    </lineage>
</organism>
<keyword evidence="2" id="KW-1133">Transmembrane helix</keyword>
<dbReference type="RefSeq" id="WP_126486278.1">
    <property type="nucleotide sequence ID" value="NZ_RXNS01000018.1"/>
</dbReference>
<evidence type="ECO:0000256" key="1">
    <source>
        <dbReference type="SAM" id="MobiDB-lite"/>
    </source>
</evidence>
<name>A0A431UZV1_9GAMM</name>
<keyword evidence="4" id="KW-1185">Reference proteome</keyword>
<evidence type="ECO:0000313" key="3">
    <source>
        <dbReference type="EMBL" id="RTQ99928.1"/>
    </source>
</evidence>
<proteinExistence type="predicted"/>
<comment type="caution">
    <text evidence="3">The sequence shown here is derived from an EMBL/GenBank/DDBJ whole genome shotgun (WGS) entry which is preliminary data.</text>
</comment>
<dbReference type="AlphaFoldDB" id="A0A431UZV1"/>
<evidence type="ECO:0000313" key="4">
    <source>
        <dbReference type="Proteomes" id="UP000267400"/>
    </source>
</evidence>
<dbReference type="Proteomes" id="UP000267400">
    <property type="component" value="Unassembled WGS sequence"/>
</dbReference>
<dbReference type="OrthoDB" id="6174469at2"/>